<dbReference type="EMBL" id="JYDV01004665">
    <property type="protein sequence ID" value="KRY95208.1"/>
    <property type="molecule type" value="Genomic_DNA"/>
</dbReference>
<name>A0A0V1GAD2_TRIPS</name>
<proteinExistence type="predicted"/>
<gene>
    <name evidence="1" type="ORF">T4C_8285</name>
</gene>
<sequence>MFITFQKIATFIIHLIAQFCLFVHNNDKSILLTLI</sequence>
<comment type="caution">
    <text evidence="1">The sequence shown here is derived from an EMBL/GenBank/DDBJ whole genome shotgun (WGS) entry which is preliminary data.</text>
</comment>
<evidence type="ECO:0000313" key="1">
    <source>
        <dbReference type="EMBL" id="KRY95208.1"/>
    </source>
</evidence>
<protein>
    <submittedName>
        <fullName evidence="1">Uncharacterized protein</fullName>
    </submittedName>
</protein>
<evidence type="ECO:0000313" key="2">
    <source>
        <dbReference type="Proteomes" id="UP000054826"/>
    </source>
</evidence>
<dbReference type="AlphaFoldDB" id="A0A0V1GAD2"/>
<dbReference type="Proteomes" id="UP000054826">
    <property type="component" value="Unassembled WGS sequence"/>
</dbReference>
<reference evidence="1 2" key="1">
    <citation type="submission" date="2015-01" db="EMBL/GenBank/DDBJ databases">
        <title>Evolution of Trichinella species and genotypes.</title>
        <authorList>
            <person name="Korhonen P.K."/>
            <person name="Edoardo P."/>
            <person name="Giuseppe L.R."/>
            <person name="Gasser R.B."/>
        </authorList>
    </citation>
    <scope>NUCLEOTIDE SEQUENCE [LARGE SCALE GENOMIC DNA]</scope>
    <source>
        <strain evidence="1">ISS176</strain>
    </source>
</reference>
<organism evidence="1 2">
    <name type="scientific">Trichinella pseudospiralis</name>
    <name type="common">Parasitic roundworm</name>
    <dbReference type="NCBI Taxonomy" id="6337"/>
    <lineage>
        <taxon>Eukaryota</taxon>
        <taxon>Metazoa</taxon>
        <taxon>Ecdysozoa</taxon>
        <taxon>Nematoda</taxon>
        <taxon>Enoplea</taxon>
        <taxon>Dorylaimia</taxon>
        <taxon>Trichinellida</taxon>
        <taxon>Trichinellidae</taxon>
        <taxon>Trichinella</taxon>
    </lineage>
</organism>
<accession>A0A0V1GAD2</accession>